<dbReference type="EC" id="2.5.1.17" evidence="6"/>
<proteinExistence type="inferred from homology"/>
<feature type="domain" description="Cobalamin adenosyltransferase-like" evidence="7">
    <location>
        <begin position="3"/>
        <end position="166"/>
    </location>
</feature>
<dbReference type="UniPathway" id="UPA00148">
    <property type="reaction ID" value="UER00233"/>
</dbReference>
<evidence type="ECO:0000256" key="1">
    <source>
        <dbReference type="ARBA" id="ARBA00007487"/>
    </source>
</evidence>
<dbReference type="PANTHER" id="PTHR12213:SF0">
    <property type="entry name" value="CORRINOID ADENOSYLTRANSFERASE MMAB"/>
    <property type="match status" value="1"/>
</dbReference>
<gene>
    <name evidence="8" type="ORF">VIS_S3CKB90005</name>
</gene>
<dbReference type="EMBL" id="FO117599">
    <property type="protein sequence ID" value="CCG00120.1"/>
    <property type="molecule type" value="Genomic_DNA"/>
</dbReference>
<dbReference type="FunFam" id="1.20.1200.10:FF:000001">
    <property type="entry name" value="Cob(I)yrinic acid a,c-diamide adenosyltransferase"/>
    <property type="match status" value="1"/>
</dbReference>
<comment type="catalytic activity">
    <reaction evidence="6">
        <text>2 cob(II)alamin + reduced [electron-transfer flavoprotein] + 2 ATP = 2 adenosylcob(III)alamin + 2 triphosphate + oxidized [electron-transfer flavoprotein] + 3 H(+)</text>
        <dbReference type="Rhea" id="RHEA:28671"/>
        <dbReference type="Rhea" id="RHEA-COMP:10685"/>
        <dbReference type="Rhea" id="RHEA-COMP:10686"/>
        <dbReference type="ChEBI" id="CHEBI:15378"/>
        <dbReference type="ChEBI" id="CHEBI:16304"/>
        <dbReference type="ChEBI" id="CHEBI:18036"/>
        <dbReference type="ChEBI" id="CHEBI:18408"/>
        <dbReference type="ChEBI" id="CHEBI:30616"/>
        <dbReference type="ChEBI" id="CHEBI:57692"/>
        <dbReference type="ChEBI" id="CHEBI:58307"/>
        <dbReference type="EC" id="2.5.1.17"/>
    </reaction>
</comment>
<dbReference type="GO" id="GO:0005524">
    <property type="term" value="F:ATP binding"/>
    <property type="evidence" value="ECO:0007669"/>
    <property type="project" value="UniProtKB-UniRule"/>
</dbReference>
<reference evidence="8" key="1">
    <citation type="journal article" date="2012" name="Environ. Microbiol.">
        <title>Genomic content of uncultured Bacteroidetes from contrasting oceanic provinces in the North Atlantic Ocean.</title>
        <authorList>
            <person name="Gomez-Pereira P.R."/>
            <person name="Schuler M."/>
            <person name="Fuchs B.M."/>
            <person name="Bennke C."/>
            <person name="Teeling H."/>
            <person name="Waldmann J."/>
            <person name="Richter M."/>
            <person name="Barbe V."/>
            <person name="Bataille E."/>
            <person name="Glockner F.O."/>
            <person name="Amann R."/>
        </authorList>
    </citation>
    <scope>NUCLEOTIDE SEQUENCE</scope>
</reference>
<comment type="pathway">
    <text evidence="6">Cofactor biosynthesis; adenosylcobalamin biosynthesis; adenosylcobalamin from cob(II)yrinate a,c-diamide: step 2/7.</text>
</comment>
<reference evidence="8" key="2">
    <citation type="submission" date="2012-02" db="EMBL/GenBank/DDBJ databases">
        <authorList>
            <person name="Genoscope - CEA"/>
        </authorList>
    </citation>
    <scope>NUCLEOTIDE SEQUENCE</scope>
</reference>
<dbReference type="Pfam" id="PF01923">
    <property type="entry name" value="Cob_adeno_trans"/>
    <property type="match status" value="1"/>
</dbReference>
<keyword evidence="5 6" id="KW-0067">ATP-binding</keyword>
<organism evidence="8">
    <name type="scientific">uncultured Flavobacteriia bacterium</name>
    <dbReference type="NCBI Taxonomy" id="212695"/>
    <lineage>
        <taxon>Bacteria</taxon>
        <taxon>Pseudomonadati</taxon>
        <taxon>Bacteroidota</taxon>
        <taxon>Flavobacteriia</taxon>
        <taxon>environmental samples</taxon>
    </lineage>
</organism>
<comment type="catalytic activity">
    <reaction evidence="6">
        <text>2 cob(II)yrinate a,c diamide + reduced [electron-transfer flavoprotein] + 2 ATP = 2 adenosylcob(III)yrinate a,c-diamide + 2 triphosphate + oxidized [electron-transfer flavoprotein] + 3 H(+)</text>
        <dbReference type="Rhea" id="RHEA:11528"/>
        <dbReference type="Rhea" id="RHEA-COMP:10685"/>
        <dbReference type="Rhea" id="RHEA-COMP:10686"/>
        <dbReference type="ChEBI" id="CHEBI:15378"/>
        <dbReference type="ChEBI" id="CHEBI:18036"/>
        <dbReference type="ChEBI" id="CHEBI:30616"/>
        <dbReference type="ChEBI" id="CHEBI:57692"/>
        <dbReference type="ChEBI" id="CHEBI:58307"/>
        <dbReference type="ChEBI" id="CHEBI:58503"/>
        <dbReference type="ChEBI" id="CHEBI:58537"/>
        <dbReference type="EC" id="2.5.1.17"/>
    </reaction>
</comment>
<keyword evidence="6" id="KW-0169">Cobalamin biosynthesis</keyword>
<dbReference type="NCBIfam" id="TIGR00636">
    <property type="entry name" value="PduO_Nterm"/>
    <property type="match status" value="1"/>
</dbReference>
<dbReference type="Gene3D" id="1.20.1200.10">
    <property type="entry name" value="Cobalamin adenosyltransferase-like"/>
    <property type="match status" value="1"/>
</dbReference>
<evidence type="ECO:0000256" key="3">
    <source>
        <dbReference type="ARBA" id="ARBA00022679"/>
    </source>
</evidence>
<evidence type="ECO:0000259" key="7">
    <source>
        <dbReference type="Pfam" id="PF01923"/>
    </source>
</evidence>
<comment type="subunit">
    <text evidence="2">Homotrimer.</text>
</comment>
<accession>H6RGF9</accession>
<dbReference type="InterPro" id="IPR029499">
    <property type="entry name" value="PduO-typ"/>
</dbReference>
<protein>
    <recommendedName>
        <fullName evidence="6">Corrinoid adenosyltransferase</fullName>
        <ecNumber evidence="6">2.5.1.17</ecNumber>
    </recommendedName>
    <alternativeName>
        <fullName evidence="6">Cob(II)alamin adenosyltransferase</fullName>
    </alternativeName>
    <alternativeName>
        <fullName evidence="6">Cob(II)yrinic acid a,c-diamide adenosyltransferase</fullName>
    </alternativeName>
    <alternativeName>
        <fullName evidence="6">Cobinamide/cobalamin adenosyltransferase</fullName>
    </alternativeName>
</protein>
<name>H6RGF9_9BACT</name>
<evidence type="ECO:0000256" key="4">
    <source>
        <dbReference type="ARBA" id="ARBA00022741"/>
    </source>
</evidence>
<evidence type="ECO:0000256" key="6">
    <source>
        <dbReference type="RuleBase" id="RU366026"/>
    </source>
</evidence>
<evidence type="ECO:0000313" key="8">
    <source>
        <dbReference type="EMBL" id="CCG00120.1"/>
    </source>
</evidence>
<evidence type="ECO:0000256" key="5">
    <source>
        <dbReference type="ARBA" id="ARBA00022840"/>
    </source>
</evidence>
<evidence type="ECO:0000256" key="2">
    <source>
        <dbReference type="ARBA" id="ARBA00011233"/>
    </source>
</evidence>
<comment type="similarity">
    <text evidence="1 6">Belongs to the Cob(I)alamin adenosyltransferase family.</text>
</comment>
<dbReference type="InterPro" id="IPR016030">
    <property type="entry name" value="CblAdoTrfase-like"/>
</dbReference>
<dbReference type="SUPFAM" id="SSF89028">
    <property type="entry name" value="Cobalamin adenosyltransferase-like"/>
    <property type="match status" value="1"/>
</dbReference>
<dbReference type="AlphaFoldDB" id="H6RGF9"/>
<keyword evidence="4 6" id="KW-0547">Nucleotide-binding</keyword>
<keyword evidence="3 6" id="KW-0808">Transferase</keyword>
<dbReference type="GO" id="GO:0009236">
    <property type="term" value="P:cobalamin biosynthetic process"/>
    <property type="evidence" value="ECO:0007669"/>
    <property type="project" value="UniProtKB-UniRule"/>
</dbReference>
<dbReference type="PANTHER" id="PTHR12213">
    <property type="entry name" value="CORRINOID ADENOSYLTRANSFERASE"/>
    <property type="match status" value="1"/>
</dbReference>
<sequence>MRIYTRTGDDGTTGLFGGTRLSKDDLRIEAYGTVDELNTFIGKLIEHESMKTHQVFFRGIQSQLFLLGSHLATIDPKMKEKLPKFASDNIEGFENWIDAADEQTPDLKNFLLPGGHPAVADAHIARAVCRRAERRCVSLAREQKIDPVLIKYLNRLSDLLFTAARLLSHITKTEEIAWKAR</sequence>
<dbReference type="InterPro" id="IPR036451">
    <property type="entry name" value="CblAdoTrfase-like_sf"/>
</dbReference>
<dbReference type="GO" id="GO:0008817">
    <property type="term" value="F:corrinoid adenosyltransferase activity"/>
    <property type="evidence" value="ECO:0007669"/>
    <property type="project" value="UniProtKB-UniRule"/>
</dbReference>